<dbReference type="EMBL" id="MNAD01001019">
    <property type="protein sequence ID" value="OJT08695.1"/>
    <property type="molecule type" value="Genomic_DNA"/>
</dbReference>
<dbReference type="GO" id="GO:0046872">
    <property type="term" value="F:metal ion binding"/>
    <property type="evidence" value="ECO:0007669"/>
    <property type="project" value="UniProtKB-KW"/>
</dbReference>
<protein>
    <recommendedName>
        <fullName evidence="2">polynucleotide adenylyltransferase</fullName>
        <ecNumber evidence="2">2.7.7.19</ecNumber>
    </recommendedName>
</protein>
<feature type="compositionally biased region" description="Low complexity" evidence="5">
    <location>
        <begin position="847"/>
        <end position="870"/>
    </location>
</feature>
<feature type="compositionally biased region" description="Low complexity" evidence="5">
    <location>
        <begin position="85"/>
        <end position="94"/>
    </location>
</feature>
<comment type="similarity">
    <text evidence="1">Belongs to the DNA polymerase type-B-like family.</text>
</comment>
<dbReference type="GO" id="GO:0005730">
    <property type="term" value="C:nucleolus"/>
    <property type="evidence" value="ECO:0007669"/>
    <property type="project" value="TreeGrafter"/>
</dbReference>
<dbReference type="STRING" id="154538.A0A1M2VM75"/>
<feature type="region of interest" description="Disordered" evidence="5">
    <location>
        <begin position="1630"/>
        <end position="1830"/>
    </location>
</feature>
<feature type="compositionally biased region" description="Low complexity" evidence="5">
    <location>
        <begin position="654"/>
        <end position="667"/>
    </location>
</feature>
<feature type="compositionally biased region" description="Low complexity" evidence="5">
    <location>
        <begin position="827"/>
        <end position="840"/>
    </location>
</feature>
<dbReference type="PANTHER" id="PTHR23092:SF15">
    <property type="entry name" value="INACTIVE NON-CANONICAL POLY(A) RNA POLYMERASE PROTEIN TRF4-2-RELATED"/>
    <property type="match status" value="1"/>
</dbReference>
<feature type="compositionally biased region" description="Polar residues" evidence="5">
    <location>
        <begin position="1704"/>
        <end position="1723"/>
    </location>
</feature>
<feature type="compositionally biased region" description="Basic and acidic residues" evidence="5">
    <location>
        <begin position="1455"/>
        <end position="1468"/>
    </location>
</feature>
<feature type="compositionally biased region" description="Basic and acidic residues" evidence="5">
    <location>
        <begin position="54"/>
        <end position="63"/>
    </location>
</feature>
<feature type="compositionally biased region" description="Acidic residues" evidence="5">
    <location>
        <begin position="557"/>
        <end position="569"/>
    </location>
</feature>
<feature type="compositionally biased region" description="Polar residues" evidence="5">
    <location>
        <begin position="1558"/>
        <end position="1572"/>
    </location>
</feature>
<dbReference type="PANTHER" id="PTHR23092">
    <property type="entry name" value="POLY(A) RNA POLYMERASE"/>
    <property type="match status" value="1"/>
</dbReference>
<dbReference type="InterPro" id="IPR045862">
    <property type="entry name" value="Trf4-like"/>
</dbReference>
<evidence type="ECO:0000256" key="5">
    <source>
        <dbReference type="SAM" id="MobiDB-lite"/>
    </source>
</evidence>
<keyword evidence="4" id="KW-0460">Magnesium</keyword>
<feature type="compositionally biased region" description="Basic and acidic residues" evidence="5">
    <location>
        <begin position="1630"/>
        <end position="1642"/>
    </location>
</feature>
<feature type="compositionally biased region" description="Pro residues" evidence="5">
    <location>
        <begin position="1662"/>
        <end position="1685"/>
    </location>
</feature>
<dbReference type="GO" id="GO:0003729">
    <property type="term" value="F:mRNA binding"/>
    <property type="evidence" value="ECO:0007669"/>
    <property type="project" value="TreeGrafter"/>
</dbReference>
<evidence type="ECO:0000259" key="7">
    <source>
        <dbReference type="Pfam" id="PF22600"/>
    </source>
</evidence>
<keyword evidence="9" id="KW-1185">Reference proteome</keyword>
<gene>
    <name evidence="8" type="ORF">TRAPUB_421</name>
</gene>
<dbReference type="Proteomes" id="UP000184267">
    <property type="component" value="Unassembled WGS sequence"/>
</dbReference>
<dbReference type="Gene3D" id="3.30.460.10">
    <property type="entry name" value="Beta Polymerase, domain 2"/>
    <property type="match status" value="1"/>
</dbReference>
<evidence type="ECO:0000313" key="9">
    <source>
        <dbReference type="Proteomes" id="UP000184267"/>
    </source>
</evidence>
<dbReference type="OrthoDB" id="273917at2759"/>
<feature type="region of interest" description="Disordered" evidence="5">
    <location>
        <begin position="539"/>
        <end position="599"/>
    </location>
</feature>
<name>A0A1M2VM75_TRAPU</name>
<feature type="compositionally biased region" description="Pro residues" evidence="5">
    <location>
        <begin position="1764"/>
        <end position="1790"/>
    </location>
</feature>
<feature type="compositionally biased region" description="Polar residues" evidence="5">
    <location>
        <begin position="1533"/>
        <end position="1542"/>
    </location>
</feature>
<dbReference type="GO" id="GO:0043634">
    <property type="term" value="P:polyadenylation-dependent ncRNA catabolic process"/>
    <property type="evidence" value="ECO:0007669"/>
    <property type="project" value="TreeGrafter"/>
</dbReference>
<feature type="domain" description="PAP-associated" evidence="6">
    <location>
        <begin position="361"/>
        <end position="419"/>
    </location>
</feature>
<feature type="region of interest" description="Disordered" evidence="5">
    <location>
        <begin position="1380"/>
        <end position="1617"/>
    </location>
</feature>
<evidence type="ECO:0000256" key="3">
    <source>
        <dbReference type="ARBA" id="ARBA00022723"/>
    </source>
</evidence>
<feature type="compositionally biased region" description="Low complexity" evidence="5">
    <location>
        <begin position="1253"/>
        <end position="1291"/>
    </location>
</feature>
<feature type="region of interest" description="Disordered" evidence="5">
    <location>
        <begin position="1"/>
        <end position="126"/>
    </location>
</feature>
<comment type="caution">
    <text evidence="8">The sequence shown here is derived from an EMBL/GenBank/DDBJ whole genome shotgun (WGS) entry which is preliminary data.</text>
</comment>
<sequence length="1830" mass="195782">MFNKPRSQRSSGDAPAQDKTSGSSRRARRREKQQNAEAGPSGTNPLEDTNGVVEPERAGKGDGESTFAEADFIPFSFSDLEEPAEPAAPAQQDWPPEREWDRGKGKSREKERERGDEREHAGRKRKVEEVDFDDGYANKKQRVAAASRRAPWVNNVDWDKCANVAEMLQAEVEAFVEYISPTPIEDEVRSLVVALVSRAVTKTYTDAQVLPFGSYETKLYLPLGDIDLVIYSQSMARMDRVSVLHSLANIVKRAGITDRVTIIAKAKVPIIKFVTTHGRFSVDISINQGNGVTAGKMVKQFLEELPALRSLVLIIKSFLSQRSMNEVFTGGLGSYSIVCLAISFLQMHPKVRRGEIDPSKNMGVLVMEFFELYGCYFNYGEVGISLRDGGSYFNKTQRGWMDYGQQRLLCIEDPGDPTNDISRGSYNIAKVRTTLAGAHTIMTAAAYTQASIISARREGRTVRLRPAPEPEDMSILASVMGVTQEVRTHAGRLGQDHHIDHHPQTINHRRVVQEVYDRQILHRMLGITPKTLAPKVEVGGASRAAGEASVKSAWGEADMEPETEDEEGRPEDAVESRYEIDSKRQPPKKRRRTGARADKDVAAETVYTTDDEDPYDDMYSFAQQAKVDDGISEEEREYALAALDKGRGRGSGSGSSDAAAANPAFSRTSTRAPVPPVDLKARIAAFQEQQKANAAKQPHSNASQTLPKPSAAGAGNFRDRIASFEKQGAVPVPKSRFGFAPIHQQDDQAPQKRGELYGNRVPGLSRPNIPVPPSTKAKRDTSRPRDFERYVTSPSPPGSPFLLSDNGESIGDVLSDGDILSAGDPSGAGQEEAQLAASAQLPPPLLDEPTLEQGGEPPEAAPPVDEASASTNVEQTDAVAASGDEELPTPSVVVSPSEPMTSEPLQTDALVPTTEVGPPPSESMNAAADASSEQPSESQDGEDEPSALDPAVLAAIEQLDRATQSGDAGAVIVPAETLETIASLDTEQQKSVQDMLDQLLLQQDAIDIATPIKQRFSLNGQLSSKDVLDYLAQQSNIAKDADPSTPPRKNSDAGAPAAQSNQYLSPTAVPASYSSDSPLGGDEPLSPASDIYSSYYAATPAVSEQYRRALPAIPEAPDSPIASRMPRRGTFGPDSDEASAGSSAPTSAPIRTPSDDGQFSSQQDMTSRKSQGSVTPSDGMVRIAGTPPPRVTSPPLSVVIPRPVIASPPPPTRIPQPVIRQPEQPPAPRKPDPVVINEPAHRRSPTISRDSLAAPNSASGSSSSSSASAYSPNPNYSGGTSPSSTGVVSRKPSARKSRSALSPAPPSAPFEEPELTPIEGPRGFHAVVHGKVIEGKSRPVSINVSYPDLPSPSPMNPTGMSDLAALLADAVVFEERLADYRSPAKKSRPGPQSAMPAPPGGRSSSDRPKPTQDLPESPEDRNAFARLSQDRSAARASHSSGRPLPAQPRPSSRPTAERSVERDAERSVQRKASRPSLDRMPSRPSLDHSNSERPSTDSTSSRPQLQPMFLTADPNAVRVPLPPRPKSALAHSSAASIRSNASTPPPPPPPKSPPRTGYLTNLLSRAKSSSNLRLPADPRDSMGSSSEDSVMVATPPTPPYEASISETGSVRRSSTMFKNSFSRASNFADRLLHRKEGSEQRPDSGIASGDDDDGQGGQRALPRPPRPLPLPPQGMPPQGTLPPVPGDSRSKPNNLAPIPPPGQPSLSRRASWKSIASVSTTGISEALDTAGLYDSFPTVPESVPRTSMTRSGLPSGPAAYTSPRPAPHPPLPPPNQPLPPPPSQPLPAPPRGASMMAPSRRPGLPASPSNRPRTLPSSKPPPQQLRSGMI</sequence>
<feature type="compositionally biased region" description="Basic and acidic residues" evidence="5">
    <location>
        <begin position="777"/>
        <end position="789"/>
    </location>
</feature>
<feature type="compositionally biased region" description="Polar residues" evidence="5">
    <location>
        <begin position="1155"/>
        <end position="1176"/>
    </location>
</feature>
<feature type="compositionally biased region" description="Polar residues" evidence="5">
    <location>
        <begin position="1604"/>
        <end position="1617"/>
    </location>
</feature>
<dbReference type="FunFam" id="1.10.1410.10:FF:000003">
    <property type="entry name" value="non-canonical poly(A) RNA polymerase PAPD7"/>
    <property type="match status" value="1"/>
</dbReference>
<dbReference type="GO" id="GO:0031123">
    <property type="term" value="P:RNA 3'-end processing"/>
    <property type="evidence" value="ECO:0007669"/>
    <property type="project" value="TreeGrafter"/>
</dbReference>
<feature type="compositionally biased region" description="Basic and acidic residues" evidence="5">
    <location>
        <begin position="1476"/>
        <end position="1495"/>
    </location>
</feature>
<feature type="region of interest" description="Disordered" evidence="5">
    <location>
        <begin position="1034"/>
        <end position="1090"/>
    </location>
</feature>
<dbReference type="InterPro" id="IPR043519">
    <property type="entry name" value="NT_sf"/>
</dbReference>
<evidence type="ECO:0000313" key="8">
    <source>
        <dbReference type="EMBL" id="OJT08695.1"/>
    </source>
</evidence>
<dbReference type="GO" id="GO:1990817">
    <property type="term" value="F:poly(A) RNA polymerase activity"/>
    <property type="evidence" value="ECO:0007669"/>
    <property type="project" value="UniProtKB-EC"/>
</dbReference>
<dbReference type="Pfam" id="PF03828">
    <property type="entry name" value="PAP_assoc"/>
    <property type="match status" value="1"/>
</dbReference>
<accession>A0A1M2VM75</accession>
<dbReference type="SUPFAM" id="SSF81631">
    <property type="entry name" value="PAP/OAS1 substrate-binding domain"/>
    <property type="match status" value="1"/>
</dbReference>
<feature type="compositionally biased region" description="Basic and acidic residues" evidence="5">
    <location>
        <begin position="1418"/>
        <end position="1433"/>
    </location>
</feature>
<dbReference type="Pfam" id="PF22600">
    <property type="entry name" value="MTPAP-like_central"/>
    <property type="match status" value="1"/>
</dbReference>
<evidence type="ECO:0000259" key="6">
    <source>
        <dbReference type="Pfam" id="PF03828"/>
    </source>
</evidence>
<feature type="compositionally biased region" description="Basic and acidic residues" evidence="5">
    <location>
        <begin position="570"/>
        <end position="584"/>
    </location>
</feature>
<dbReference type="GO" id="GO:0031499">
    <property type="term" value="C:TRAMP complex"/>
    <property type="evidence" value="ECO:0007669"/>
    <property type="project" value="TreeGrafter"/>
</dbReference>
<dbReference type="GO" id="GO:0010605">
    <property type="term" value="P:negative regulation of macromolecule metabolic process"/>
    <property type="evidence" value="ECO:0007669"/>
    <property type="project" value="UniProtKB-ARBA"/>
</dbReference>
<feature type="compositionally biased region" description="Low complexity" evidence="5">
    <location>
        <begin position="1138"/>
        <end position="1149"/>
    </location>
</feature>
<feature type="compositionally biased region" description="Basic and acidic residues" evidence="5">
    <location>
        <begin position="95"/>
        <end position="120"/>
    </location>
</feature>
<keyword evidence="3" id="KW-0479">Metal-binding</keyword>
<dbReference type="SUPFAM" id="SSF81301">
    <property type="entry name" value="Nucleotidyltransferase"/>
    <property type="match status" value="1"/>
</dbReference>
<evidence type="ECO:0000256" key="4">
    <source>
        <dbReference type="ARBA" id="ARBA00022842"/>
    </source>
</evidence>
<dbReference type="OMA" id="HTHFEAS"/>
<feature type="compositionally biased region" description="Basic and acidic residues" evidence="5">
    <location>
        <begin position="744"/>
        <end position="755"/>
    </location>
</feature>
<dbReference type="InterPro" id="IPR054708">
    <property type="entry name" value="MTPAP-like_central"/>
</dbReference>
<evidence type="ECO:0000256" key="2">
    <source>
        <dbReference type="ARBA" id="ARBA00012388"/>
    </source>
</evidence>
<proteinExistence type="inferred from homology"/>
<evidence type="ECO:0000256" key="1">
    <source>
        <dbReference type="ARBA" id="ARBA00008593"/>
    </source>
</evidence>
<dbReference type="EC" id="2.7.7.19" evidence="2"/>
<feature type="region of interest" description="Disordered" evidence="5">
    <location>
        <begin position="1109"/>
        <end position="1357"/>
    </location>
</feature>
<feature type="domain" description="Poly(A) RNA polymerase mitochondrial-like central palm" evidence="7">
    <location>
        <begin position="168"/>
        <end position="301"/>
    </location>
</feature>
<dbReference type="InterPro" id="IPR002058">
    <property type="entry name" value="PAP_assoc"/>
</dbReference>
<feature type="compositionally biased region" description="Polar residues" evidence="5">
    <location>
        <begin position="687"/>
        <end position="707"/>
    </location>
</feature>
<dbReference type="Gene3D" id="1.10.1410.10">
    <property type="match status" value="1"/>
</dbReference>
<organism evidence="8 9">
    <name type="scientific">Trametes pubescens</name>
    <name type="common">White-rot fungus</name>
    <dbReference type="NCBI Taxonomy" id="154538"/>
    <lineage>
        <taxon>Eukaryota</taxon>
        <taxon>Fungi</taxon>
        <taxon>Dikarya</taxon>
        <taxon>Basidiomycota</taxon>
        <taxon>Agaricomycotina</taxon>
        <taxon>Agaricomycetes</taxon>
        <taxon>Polyporales</taxon>
        <taxon>Polyporaceae</taxon>
        <taxon>Trametes</taxon>
    </lineage>
</organism>
<feature type="region of interest" description="Disordered" evidence="5">
    <location>
        <begin position="643"/>
        <end position="950"/>
    </location>
</feature>
<feature type="compositionally biased region" description="Low complexity" evidence="5">
    <location>
        <begin position="888"/>
        <end position="904"/>
    </location>
</feature>
<dbReference type="CDD" id="cd05402">
    <property type="entry name" value="NT_PAP_TUTase"/>
    <property type="match status" value="1"/>
</dbReference>
<reference evidence="8 9" key="1">
    <citation type="submission" date="2016-10" db="EMBL/GenBank/DDBJ databases">
        <title>Genome sequence of the basidiomycete white-rot fungus Trametes pubescens.</title>
        <authorList>
            <person name="Makela M.R."/>
            <person name="Granchi Z."/>
            <person name="Peng M."/>
            <person name="De Vries R.P."/>
            <person name="Grigoriev I."/>
            <person name="Riley R."/>
            <person name="Hilden K."/>
        </authorList>
    </citation>
    <scope>NUCLEOTIDE SEQUENCE [LARGE SCALE GENOMIC DNA]</scope>
    <source>
        <strain evidence="8 9">FBCC735</strain>
    </source>
</reference>
<feature type="compositionally biased region" description="Basic residues" evidence="5">
    <location>
        <begin position="585"/>
        <end position="594"/>
    </location>
</feature>
<feature type="compositionally biased region" description="Polar residues" evidence="5">
    <location>
        <begin position="1807"/>
        <end position="1817"/>
    </location>
</feature>
<feature type="compositionally biased region" description="Pro residues" evidence="5">
    <location>
        <begin position="1543"/>
        <end position="1553"/>
    </location>
</feature>